<evidence type="ECO:0000256" key="2">
    <source>
        <dbReference type="PROSITE-ProRule" id="PRU00358"/>
    </source>
</evidence>
<keyword evidence="6" id="KW-1185">Reference proteome</keyword>
<organism evidence="5 6">
    <name type="scientific">Lyophyllum shimeji</name>
    <name type="common">Hon-shimeji</name>
    <name type="synonym">Tricholoma shimeji</name>
    <dbReference type="NCBI Taxonomy" id="47721"/>
    <lineage>
        <taxon>Eukaryota</taxon>
        <taxon>Fungi</taxon>
        <taxon>Dikarya</taxon>
        <taxon>Basidiomycota</taxon>
        <taxon>Agaricomycotina</taxon>
        <taxon>Agaricomycetes</taxon>
        <taxon>Agaricomycetidae</taxon>
        <taxon>Agaricales</taxon>
        <taxon>Tricholomatineae</taxon>
        <taxon>Lyophyllaceae</taxon>
        <taxon>Lyophyllum</taxon>
    </lineage>
</organism>
<sequence length="76" mass="8270">MPAAKRECDFGEVEGVPAGNSFKNFGELYQAGVHGMRRAGIHIEKGGPYSIVLSDGGYDDEDQGETIPRRQFLLPS</sequence>
<dbReference type="Pfam" id="PF02182">
    <property type="entry name" value="SAD_SRA"/>
    <property type="match status" value="1"/>
</dbReference>
<dbReference type="PROSITE" id="PS51015">
    <property type="entry name" value="YDG"/>
    <property type="match status" value="1"/>
</dbReference>
<keyword evidence="1 2" id="KW-0539">Nucleus</keyword>
<evidence type="ECO:0000256" key="1">
    <source>
        <dbReference type="ARBA" id="ARBA00023242"/>
    </source>
</evidence>
<name>A0A9P3PNI1_LYOSH</name>
<dbReference type="InterPro" id="IPR036987">
    <property type="entry name" value="SRA-YDG_sf"/>
</dbReference>
<dbReference type="OrthoDB" id="2270193at2759"/>
<accession>A0A9P3PNI1</accession>
<dbReference type="GO" id="GO:0005634">
    <property type="term" value="C:nucleus"/>
    <property type="evidence" value="ECO:0007669"/>
    <property type="project" value="UniProtKB-SubCell"/>
</dbReference>
<dbReference type="InterPro" id="IPR015947">
    <property type="entry name" value="PUA-like_sf"/>
</dbReference>
<gene>
    <name evidence="5" type="ORF">LshimejAT787_0602870</name>
</gene>
<dbReference type="Gene3D" id="2.30.280.10">
    <property type="entry name" value="SRA-YDG"/>
    <property type="match status" value="1"/>
</dbReference>
<evidence type="ECO:0000259" key="4">
    <source>
        <dbReference type="PROSITE" id="PS51015"/>
    </source>
</evidence>
<dbReference type="InterPro" id="IPR003105">
    <property type="entry name" value="SRA_YDG"/>
</dbReference>
<dbReference type="Proteomes" id="UP001063166">
    <property type="component" value="Unassembled WGS sequence"/>
</dbReference>
<feature type="region of interest" description="Disordered" evidence="3">
    <location>
        <begin position="55"/>
        <end position="76"/>
    </location>
</feature>
<evidence type="ECO:0000313" key="5">
    <source>
        <dbReference type="EMBL" id="GLB39125.1"/>
    </source>
</evidence>
<comment type="subcellular location">
    <subcellularLocation>
        <location evidence="2">Nucleus</location>
    </subcellularLocation>
</comment>
<proteinExistence type="predicted"/>
<dbReference type="AlphaFoldDB" id="A0A9P3PNI1"/>
<comment type="caution">
    <text evidence="5">The sequence shown here is derived from an EMBL/GenBank/DDBJ whole genome shotgun (WGS) entry which is preliminary data.</text>
</comment>
<dbReference type="SUPFAM" id="SSF88697">
    <property type="entry name" value="PUA domain-like"/>
    <property type="match status" value="1"/>
</dbReference>
<protein>
    <recommendedName>
        <fullName evidence="4">YDG domain-containing protein</fullName>
    </recommendedName>
</protein>
<dbReference type="EMBL" id="BRPK01000006">
    <property type="protein sequence ID" value="GLB39125.1"/>
    <property type="molecule type" value="Genomic_DNA"/>
</dbReference>
<feature type="domain" description="YDG" evidence="4">
    <location>
        <begin position="11"/>
        <end position="76"/>
    </location>
</feature>
<evidence type="ECO:0000256" key="3">
    <source>
        <dbReference type="SAM" id="MobiDB-lite"/>
    </source>
</evidence>
<evidence type="ECO:0000313" key="6">
    <source>
        <dbReference type="Proteomes" id="UP001063166"/>
    </source>
</evidence>
<reference evidence="5" key="1">
    <citation type="submission" date="2022-07" db="EMBL/GenBank/DDBJ databases">
        <title>The genome of Lyophyllum shimeji provides insight into the initial evolution of ectomycorrhizal fungal genome.</title>
        <authorList>
            <person name="Kobayashi Y."/>
            <person name="Shibata T."/>
            <person name="Hirakawa H."/>
            <person name="Shigenobu S."/>
            <person name="Nishiyama T."/>
            <person name="Yamada A."/>
            <person name="Hasebe M."/>
            <person name="Kawaguchi M."/>
        </authorList>
    </citation>
    <scope>NUCLEOTIDE SEQUENCE</scope>
    <source>
        <strain evidence="5">AT787</strain>
    </source>
</reference>